<dbReference type="eggNOG" id="KOG0158">
    <property type="taxonomic scope" value="Eukaryota"/>
</dbReference>
<keyword evidence="12" id="KW-1185">Reference proteome</keyword>
<proteinExistence type="inferred from homology"/>
<dbReference type="Proteomes" id="UP000006671">
    <property type="component" value="Unassembled WGS sequence"/>
</dbReference>
<evidence type="ECO:0000256" key="8">
    <source>
        <dbReference type="PIRSR" id="PIRSR602401-1"/>
    </source>
</evidence>
<keyword evidence="4 8" id="KW-0479">Metal-binding</keyword>
<dbReference type="RefSeq" id="XP_002675740.1">
    <property type="nucleotide sequence ID" value="XM_002675694.1"/>
</dbReference>
<evidence type="ECO:0000256" key="9">
    <source>
        <dbReference type="RuleBase" id="RU000461"/>
    </source>
</evidence>
<evidence type="ECO:0000256" key="7">
    <source>
        <dbReference type="ARBA" id="ARBA00023033"/>
    </source>
</evidence>
<dbReference type="VEuPathDB" id="AmoebaDB:NAEGRDRAFT_69134"/>
<feature type="transmembrane region" description="Helical" evidence="10">
    <location>
        <begin position="6"/>
        <end position="24"/>
    </location>
</feature>
<dbReference type="FunCoup" id="D2VJR4">
    <property type="interactions" value="299"/>
</dbReference>
<evidence type="ECO:0000256" key="2">
    <source>
        <dbReference type="ARBA" id="ARBA00010617"/>
    </source>
</evidence>
<dbReference type="EMBL" id="GG738876">
    <property type="protein sequence ID" value="EFC42996.1"/>
    <property type="molecule type" value="Genomic_DNA"/>
</dbReference>
<keyword evidence="10" id="KW-0472">Membrane</keyword>
<dbReference type="GeneID" id="8854516"/>
<dbReference type="KEGG" id="ngr:NAEGRDRAFT_69134"/>
<dbReference type="PANTHER" id="PTHR24292:SF54">
    <property type="entry name" value="CYP9F3-RELATED"/>
    <property type="match status" value="1"/>
</dbReference>
<dbReference type="PRINTS" id="PR00385">
    <property type="entry name" value="P450"/>
</dbReference>
<keyword evidence="6 8" id="KW-0408">Iron</keyword>
<dbReference type="OMA" id="NPKYWPA"/>
<keyword evidence="10" id="KW-1133">Transmembrane helix</keyword>
<dbReference type="Pfam" id="PF00067">
    <property type="entry name" value="p450"/>
    <property type="match status" value="1"/>
</dbReference>
<dbReference type="PANTHER" id="PTHR24292">
    <property type="entry name" value="CYTOCHROME P450"/>
    <property type="match status" value="1"/>
</dbReference>
<dbReference type="InterPro" id="IPR036396">
    <property type="entry name" value="Cyt_P450_sf"/>
</dbReference>
<dbReference type="PROSITE" id="PS00086">
    <property type="entry name" value="CYTOCHROME_P450"/>
    <property type="match status" value="1"/>
</dbReference>
<evidence type="ECO:0000256" key="1">
    <source>
        <dbReference type="ARBA" id="ARBA00001971"/>
    </source>
</evidence>
<comment type="cofactor">
    <cofactor evidence="1 8">
        <name>heme</name>
        <dbReference type="ChEBI" id="CHEBI:30413"/>
    </cofactor>
</comment>
<keyword evidence="5 9" id="KW-0560">Oxidoreductase</keyword>
<name>D2VJR4_NAEGR</name>
<dbReference type="GO" id="GO:0016705">
    <property type="term" value="F:oxidoreductase activity, acting on paired donors, with incorporation or reduction of molecular oxygen"/>
    <property type="evidence" value="ECO:0007669"/>
    <property type="project" value="InterPro"/>
</dbReference>
<comment type="similarity">
    <text evidence="2 9">Belongs to the cytochrome P450 family.</text>
</comment>
<evidence type="ECO:0000256" key="4">
    <source>
        <dbReference type="ARBA" id="ARBA00022723"/>
    </source>
</evidence>
<feature type="binding site" description="axial binding residue" evidence="8">
    <location>
        <position position="468"/>
    </location>
    <ligand>
        <name>heme</name>
        <dbReference type="ChEBI" id="CHEBI:30413"/>
    </ligand>
    <ligandPart>
        <name>Fe</name>
        <dbReference type="ChEBI" id="CHEBI:18248"/>
    </ligandPart>
</feature>
<accession>D2VJR4</accession>
<dbReference type="STRING" id="5762.D2VJR4"/>
<reference evidence="11 12" key="1">
    <citation type="journal article" date="2010" name="Cell">
        <title>The genome of Naegleria gruberi illuminates early eukaryotic versatility.</title>
        <authorList>
            <person name="Fritz-Laylin L.K."/>
            <person name="Prochnik S.E."/>
            <person name="Ginger M.L."/>
            <person name="Dacks J.B."/>
            <person name="Carpenter M.L."/>
            <person name="Field M.C."/>
            <person name="Kuo A."/>
            <person name="Paredez A."/>
            <person name="Chapman J."/>
            <person name="Pham J."/>
            <person name="Shu S."/>
            <person name="Neupane R."/>
            <person name="Cipriano M."/>
            <person name="Mancuso J."/>
            <person name="Tu H."/>
            <person name="Salamov A."/>
            <person name="Lindquist E."/>
            <person name="Shapiro H."/>
            <person name="Lucas S."/>
            <person name="Grigoriev I.V."/>
            <person name="Cande W.Z."/>
            <person name="Fulton C."/>
            <person name="Rokhsar D.S."/>
            <person name="Dawson S.C."/>
        </authorList>
    </citation>
    <scope>NUCLEOTIDE SEQUENCE [LARGE SCALE GENOMIC DNA]</scope>
    <source>
        <strain evidence="11 12">NEG-M</strain>
    </source>
</reference>
<dbReference type="InterPro" id="IPR050476">
    <property type="entry name" value="Insect_CytP450_Detox"/>
</dbReference>
<evidence type="ECO:0000256" key="6">
    <source>
        <dbReference type="ARBA" id="ARBA00023004"/>
    </source>
</evidence>
<sequence length="526" mass="60667">MYLIELLLAILLVIATIIIVRVYTSYRKVSHIPGGWQITSFLFRIPIVAEYVFINNPRRILQLVKEKSEKENGNVVRVSLMGRNIVYINDKELLKEVIVTKGHNFPKHKAPYEGFTIFGENILTIEDSADENLRNHHKVCSPAFTNQNLEYLVDYSSKSIGKLFDRWQKQTKEYTINGKTVQGYSPADIKNDFSDLTLDILGQVGFGLDFDIFSANEHSEGIEFRKSLELLFTTGVFVKLYVGMNPLLKWAHPLAQQYFGIDHALKYVSSKLDDMISVRKNEIEHQFSLSGEGSDRRDLLSCLIEANYLQKGLLTDDEVKSDAFIFSLAGHDTTSTTFQWCCYELGKRLDVQQKVREEVNSILKGRKPVFDDFTEMNYLNCVVMETLRLHPPVPAGFRVAKKSTNIGKYQIPKGTIIALDLANTNWNEKHWEKPFEFIPERFAMNFDERQKTESDFTWVPFSMGNRKCIGFKFSRYELFTLLSNMMQKYEIITLNDESNPKDRVYEVPGPTINPGNLRLLFKEISN</sequence>
<dbReference type="Gene3D" id="1.10.630.10">
    <property type="entry name" value="Cytochrome P450"/>
    <property type="match status" value="1"/>
</dbReference>
<dbReference type="InterPro" id="IPR002401">
    <property type="entry name" value="Cyt_P450_E_grp-I"/>
</dbReference>
<keyword evidence="3 8" id="KW-0349">Heme</keyword>
<dbReference type="GO" id="GO:0020037">
    <property type="term" value="F:heme binding"/>
    <property type="evidence" value="ECO:0007669"/>
    <property type="project" value="InterPro"/>
</dbReference>
<dbReference type="InterPro" id="IPR001128">
    <property type="entry name" value="Cyt_P450"/>
</dbReference>
<dbReference type="AlphaFoldDB" id="D2VJR4"/>
<gene>
    <name evidence="11" type="ORF">NAEGRDRAFT_69134</name>
</gene>
<dbReference type="OrthoDB" id="1470350at2759"/>
<keyword evidence="7 9" id="KW-0503">Monooxygenase</keyword>
<dbReference type="GO" id="GO:0004497">
    <property type="term" value="F:monooxygenase activity"/>
    <property type="evidence" value="ECO:0007669"/>
    <property type="project" value="UniProtKB-KW"/>
</dbReference>
<evidence type="ECO:0000313" key="11">
    <source>
        <dbReference type="EMBL" id="EFC42996.1"/>
    </source>
</evidence>
<evidence type="ECO:0000256" key="5">
    <source>
        <dbReference type="ARBA" id="ARBA00023002"/>
    </source>
</evidence>
<organism evidence="12">
    <name type="scientific">Naegleria gruberi</name>
    <name type="common">Amoeba</name>
    <dbReference type="NCBI Taxonomy" id="5762"/>
    <lineage>
        <taxon>Eukaryota</taxon>
        <taxon>Discoba</taxon>
        <taxon>Heterolobosea</taxon>
        <taxon>Tetramitia</taxon>
        <taxon>Eutetramitia</taxon>
        <taxon>Vahlkampfiidae</taxon>
        <taxon>Naegleria</taxon>
    </lineage>
</organism>
<evidence type="ECO:0000256" key="3">
    <source>
        <dbReference type="ARBA" id="ARBA00022617"/>
    </source>
</evidence>
<dbReference type="GO" id="GO:0005506">
    <property type="term" value="F:iron ion binding"/>
    <property type="evidence" value="ECO:0007669"/>
    <property type="project" value="InterPro"/>
</dbReference>
<protein>
    <submittedName>
        <fullName evidence="11">Predicted protein</fullName>
    </submittedName>
</protein>
<keyword evidence="10" id="KW-0812">Transmembrane</keyword>
<dbReference type="PRINTS" id="PR00463">
    <property type="entry name" value="EP450I"/>
</dbReference>
<evidence type="ECO:0000313" key="12">
    <source>
        <dbReference type="Proteomes" id="UP000006671"/>
    </source>
</evidence>
<evidence type="ECO:0000256" key="10">
    <source>
        <dbReference type="SAM" id="Phobius"/>
    </source>
</evidence>
<dbReference type="InParanoid" id="D2VJR4"/>
<dbReference type="InterPro" id="IPR017972">
    <property type="entry name" value="Cyt_P450_CS"/>
</dbReference>
<dbReference type="SUPFAM" id="SSF48264">
    <property type="entry name" value="Cytochrome P450"/>
    <property type="match status" value="1"/>
</dbReference>